<evidence type="ECO:0000313" key="7">
    <source>
        <dbReference type="EnsemblMetazoa" id="AMAM005960-PA"/>
    </source>
</evidence>
<protein>
    <recommendedName>
        <fullName evidence="6">Lipase domain-containing protein</fullName>
    </recommendedName>
</protein>
<dbReference type="GO" id="GO:0005615">
    <property type="term" value="C:extracellular space"/>
    <property type="evidence" value="ECO:0007669"/>
    <property type="project" value="TreeGrafter"/>
</dbReference>
<dbReference type="PANTHER" id="PTHR11610">
    <property type="entry name" value="LIPASE"/>
    <property type="match status" value="1"/>
</dbReference>
<organism evidence="7 8">
    <name type="scientific">Anopheles maculatus</name>
    <dbReference type="NCBI Taxonomy" id="74869"/>
    <lineage>
        <taxon>Eukaryota</taxon>
        <taxon>Metazoa</taxon>
        <taxon>Ecdysozoa</taxon>
        <taxon>Arthropoda</taxon>
        <taxon>Hexapoda</taxon>
        <taxon>Insecta</taxon>
        <taxon>Pterygota</taxon>
        <taxon>Neoptera</taxon>
        <taxon>Endopterygota</taxon>
        <taxon>Diptera</taxon>
        <taxon>Nematocera</taxon>
        <taxon>Culicoidea</taxon>
        <taxon>Culicidae</taxon>
        <taxon>Anophelinae</taxon>
        <taxon>Anopheles</taxon>
        <taxon>Anopheles maculatus group</taxon>
    </lineage>
</organism>
<dbReference type="PRINTS" id="PR00821">
    <property type="entry name" value="TAGLIPASE"/>
</dbReference>
<evidence type="ECO:0000256" key="1">
    <source>
        <dbReference type="ARBA" id="ARBA00004613"/>
    </source>
</evidence>
<keyword evidence="5" id="KW-0732">Signal</keyword>
<feature type="chain" id="PRO_5008135784" description="Lipase domain-containing protein" evidence="5">
    <location>
        <begin position="19"/>
        <end position="269"/>
    </location>
</feature>
<dbReference type="SUPFAM" id="SSF53474">
    <property type="entry name" value="alpha/beta-Hydrolases"/>
    <property type="match status" value="1"/>
</dbReference>
<comment type="subcellular location">
    <subcellularLocation>
        <location evidence="1">Secreted</location>
    </subcellularLocation>
</comment>
<dbReference type="AlphaFoldDB" id="A0A182SFV0"/>
<evidence type="ECO:0000313" key="8">
    <source>
        <dbReference type="Proteomes" id="UP000075901"/>
    </source>
</evidence>
<feature type="signal peptide" evidence="5">
    <location>
        <begin position="1"/>
        <end position="18"/>
    </location>
</feature>
<reference evidence="7" key="2">
    <citation type="submission" date="2020-05" db="UniProtKB">
        <authorList>
            <consortium name="EnsemblMetazoa"/>
        </authorList>
    </citation>
    <scope>IDENTIFICATION</scope>
    <source>
        <strain evidence="7">maculatus3</strain>
    </source>
</reference>
<dbReference type="InterPro" id="IPR013818">
    <property type="entry name" value="Lipase"/>
</dbReference>
<dbReference type="GO" id="GO:0016298">
    <property type="term" value="F:lipase activity"/>
    <property type="evidence" value="ECO:0007669"/>
    <property type="project" value="InterPro"/>
</dbReference>
<comment type="similarity">
    <text evidence="2 4">Belongs to the AB hydrolase superfamily. Lipase family.</text>
</comment>
<proteinExistence type="inferred from homology"/>
<dbReference type="Gene3D" id="3.40.50.1820">
    <property type="entry name" value="alpha/beta hydrolase"/>
    <property type="match status" value="1"/>
</dbReference>
<dbReference type="GO" id="GO:0016042">
    <property type="term" value="P:lipid catabolic process"/>
    <property type="evidence" value="ECO:0007669"/>
    <property type="project" value="TreeGrafter"/>
</dbReference>
<feature type="domain" description="Lipase" evidence="6">
    <location>
        <begin position="48"/>
        <end position="252"/>
    </location>
</feature>
<sequence length="269" mass="29266">MSLVVVLLTLLLVSVIAGVPECGVDSVSVPKNNETFECLAVEEIQRMQELAAGMRYNAEASIRFMLWTKTTDPEGREELTFNDLAALRNTSFDPQNPTRILIHGWLNDWTSSAVRGLSRAYVAKGAYNVIGVDWSAGWMNILYPVAQMRVGAIADAIAKQITVLLQAGQQPSQIVLVGHSLGAHVAGLTGKHFQASPKLAAIVALDPAGPMFSADKPAGRVDALDAEYVEVIHTNKGFYGLSHALGQADFFSQRWTLSIRLYNTRLQPS</sequence>
<dbReference type="EnsemblMetazoa" id="AMAM005960-RA">
    <property type="protein sequence ID" value="AMAM005960-PA"/>
    <property type="gene ID" value="AMAM005960"/>
</dbReference>
<dbReference type="Proteomes" id="UP000075901">
    <property type="component" value="Unassembled WGS sequence"/>
</dbReference>
<evidence type="ECO:0000259" key="6">
    <source>
        <dbReference type="Pfam" id="PF00151"/>
    </source>
</evidence>
<dbReference type="Pfam" id="PF00151">
    <property type="entry name" value="Lipase"/>
    <property type="match status" value="1"/>
</dbReference>
<evidence type="ECO:0000256" key="4">
    <source>
        <dbReference type="RuleBase" id="RU004262"/>
    </source>
</evidence>
<accession>A0A182SFV0</accession>
<keyword evidence="3" id="KW-0964">Secreted</keyword>
<evidence type="ECO:0000256" key="5">
    <source>
        <dbReference type="SAM" id="SignalP"/>
    </source>
</evidence>
<dbReference type="VEuPathDB" id="VectorBase:AMAM005960"/>
<keyword evidence="8" id="KW-1185">Reference proteome</keyword>
<evidence type="ECO:0000256" key="3">
    <source>
        <dbReference type="ARBA" id="ARBA00022525"/>
    </source>
</evidence>
<evidence type="ECO:0000256" key="2">
    <source>
        <dbReference type="ARBA" id="ARBA00010701"/>
    </source>
</evidence>
<dbReference type="GO" id="GO:0017171">
    <property type="term" value="F:serine hydrolase activity"/>
    <property type="evidence" value="ECO:0007669"/>
    <property type="project" value="TreeGrafter"/>
</dbReference>
<dbReference type="PANTHER" id="PTHR11610:SF150">
    <property type="entry name" value="FI01825P-RELATED"/>
    <property type="match status" value="1"/>
</dbReference>
<dbReference type="InterPro" id="IPR000734">
    <property type="entry name" value="TAG_lipase"/>
</dbReference>
<reference evidence="8" key="1">
    <citation type="submission" date="2013-09" db="EMBL/GenBank/DDBJ databases">
        <title>The Genome Sequence of Anopheles maculatus species B.</title>
        <authorList>
            <consortium name="The Broad Institute Genomics Platform"/>
            <person name="Neafsey D.E."/>
            <person name="Besansky N."/>
            <person name="Howell P."/>
            <person name="Walton C."/>
            <person name="Young S.K."/>
            <person name="Zeng Q."/>
            <person name="Gargeya S."/>
            <person name="Fitzgerald M."/>
            <person name="Haas B."/>
            <person name="Abouelleil A."/>
            <person name="Allen A.W."/>
            <person name="Alvarado L."/>
            <person name="Arachchi H.M."/>
            <person name="Berlin A.M."/>
            <person name="Chapman S.B."/>
            <person name="Gainer-Dewar J."/>
            <person name="Goldberg J."/>
            <person name="Griggs A."/>
            <person name="Gujja S."/>
            <person name="Hansen M."/>
            <person name="Howarth C."/>
            <person name="Imamovic A."/>
            <person name="Ireland A."/>
            <person name="Larimer J."/>
            <person name="McCowan C."/>
            <person name="Murphy C."/>
            <person name="Pearson M."/>
            <person name="Poon T.W."/>
            <person name="Priest M."/>
            <person name="Roberts A."/>
            <person name="Saif S."/>
            <person name="Shea T."/>
            <person name="Sisk P."/>
            <person name="Sykes S."/>
            <person name="Wortman J."/>
            <person name="Nusbaum C."/>
            <person name="Birren B."/>
        </authorList>
    </citation>
    <scope>NUCLEOTIDE SEQUENCE [LARGE SCALE GENOMIC DNA]</scope>
    <source>
        <strain evidence="8">maculatus3</strain>
    </source>
</reference>
<dbReference type="InterPro" id="IPR029058">
    <property type="entry name" value="AB_hydrolase_fold"/>
</dbReference>
<name>A0A182SFV0_9DIPT</name>